<dbReference type="PROSITE" id="PS50110">
    <property type="entry name" value="RESPONSE_REGULATORY"/>
    <property type="match status" value="1"/>
</dbReference>
<dbReference type="AlphaFoldDB" id="A0A3R5YXU8"/>
<dbReference type="OrthoDB" id="9803970at2"/>
<organism evidence="8 9">
    <name type="scientific">Geovibrio thiophilus</name>
    <dbReference type="NCBI Taxonomy" id="139438"/>
    <lineage>
        <taxon>Bacteria</taxon>
        <taxon>Pseudomonadati</taxon>
        <taxon>Deferribacterota</taxon>
        <taxon>Deferribacteres</taxon>
        <taxon>Deferribacterales</taxon>
        <taxon>Geovibrionaceae</taxon>
        <taxon>Geovibrio</taxon>
    </lineage>
</organism>
<evidence type="ECO:0000256" key="2">
    <source>
        <dbReference type="ARBA" id="ARBA00022840"/>
    </source>
</evidence>
<evidence type="ECO:0000256" key="4">
    <source>
        <dbReference type="ARBA" id="ARBA00023163"/>
    </source>
</evidence>
<dbReference type="InterPro" id="IPR002078">
    <property type="entry name" value="Sigma_54_int"/>
</dbReference>
<dbReference type="InterPro" id="IPR027417">
    <property type="entry name" value="P-loop_NTPase"/>
</dbReference>
<accession>A0A3R5YXU8</accession>
<dbReference type="InterPro" id="IPR011006">
    <property type="entry name" value="CheY-like_superfamily"/>
</dbReference>
<evidence type="ECO:0000313" key="8">
    <source>
        <dbReference type="EMBL" id="QAR32116.1"/>
    </source>
</evidence>
<dbReference type="Pfam" id="PF00158">
    <property type="entry name" value="Sigma54_activat"/>
    <property type="match status" value="1"/>
</dbReference>
<gene>
    <name evidence="8" type="ORF">EP073_01470</name>
</gene>
<dbReference type="PROSITE" id="PS00675">
    <property type="entry name" value="SIGMA54_INTERACT_1"/>
    <property type="match status" value="1"/>
</dbReference>
<reference evidence="8 9" key="1">
    <citation type="submission" date="2019-01" db="EMBL/GenBank/DDBJ databases">
        <title>Geovibrio thiophilus DSM 11263, complete genome.</title>
        <authorList>
            <person name="Spring S."/>
            <person name="Bunk B."/>
            <person name="Sproer C."/>
        </authorList>
    </citation>
    <scope>NUCLEOTIDE SEQUENCE [LARGE SCALE GENOMIC DNA]</scope>
    <source>
        <strain evidence="8 9">DSM 11263</strain>
    </source>
</reference>
<dbReference type="GO" id="GO:0043565">
    <property type="term" value="F:sequence-specific DNA binding"/>
    <property type="evidence" value="ECO:0007669"/>
    <property type="project" value="InterPro"/>
</dbReference>
<dbReference type="InterPro" id="IPR003593">
    <property type="entry name" value="AAA+_ATPase"/>
</dbReference>
<dbReference type="EMBL" id="CP035108">
    <property type="protein sequence ID" value="QAR32116.1"/>
    <property type="molecule type" value="Genomic_DNA"/>
</dbReference>
<dbReference type="InterPro" id="IPR002197">
    <property type="entry name" value="HTH_Fis"/>
</dbReference>
<dbReference type="PROSITE" id="PS00676">
    <property type="entry name" value="SIGMA54_INTERACT_2"/>
    <property type="match status" value="1"/>
</dbReference>
<evidence type="ECO:0000256" key="5">
    <source>
        <dbReference type="PROSITE-ProRule" id="PRU00169"/>
    </source>
</evidence>
<feature type="modified residue" description="4-aspartylphosphate" evidence="5">
    <location>
        <position position="53"/>
    </location>
</feature>
<dbReference type="PANTHER" id="PTHR32071">
    <property type="entry name" value="TRANSCRIPTIONAL REGULATORY PROTEIN"/>
    <property type="match status" value="1"/>
</dbReference>
<proteinExistence type="predicted"/>
<feature type="domain" description="Sigma-54 factor interaction" evidence="6">
    <location>
        <begin position="148"/>
        <end position="374"/>
    </location>
</feature>
<dbReference type="InterPro" id="IPR025943">
    <property type="entry name" value="Sigma_54_int_dom_ATP-bd_2"/>
</dbReference>
<keyword evidence="4" id="KW-0804">Transcription</keyword>
<keyword evidence="1" id="KW-0547">Nucleotide-binding</keyword>
<dbReference type="SMART" id="SM00448">
    <property type="entry name" value="REC"/>
    <property type="match status" value="1"/>
</dbReference>
<dbReference type="SUPFAM" id="SSF52540">
    <property type="entry name" value="P-loop containing nucleoside triphosphate hydrolases"/>
    <property type="match status" value="1"/>
</dbReference>
<feature type="domain" description="Response regulatory" evidence="7">
    <location>
        <begin position="3"/>
        <end position="118"/>
    </location>
</feature>
<dbReference type="Proteomes" id="UP000287502">
    <property type="component" value="Chromosome"/>
</dbReference>
<dbReference type="PROSITE" id="PS50045">
    <property type="entry name" value="SIGMA54_INTERACT_4"/>
    <property type="match status" value="1"/>
</dbReference>
<dbReference type="CDD" id="cd00009">
    <property type="entry name" value="AAA"/>
    <property type="match status" value="1"/>
</dbReference>
<keyword evidence="3" id="KW-0805">Transcription regulation</keyword>
<dbReference type="Pfam" id="PF02954">
    <property type="entry name" value="HTH_8"/>
    <property type="match status" value="1"/>
</dbReference>
<dbReference type="Pfam" id="PF00072">
    <property type="entry name" value="Response_reg"/>
    <property type="match status" value="1"/>
</dbReference>
<dbReference type="GO" id="GO:0000160">
    <property type="term" value="P:phosphorelay signal transduction system"/>
    <property type="evidence" value="ECO:0007669"/>
    <property type="project" value="InterPro"/>
</dbReference>
<evidence type="ECO:0000256" key="3">
    <source>
        <dbReference type="ARBA" id="ARBA00023015"/>
    </source>
</evidence>
<dbReference type="InterPro" id="IPR025662">
    <property type="entry name" value="Sigma_54_int_dom_ATP-bd_1"/>
</dbReference>
<evidence type="ECO:0000259" key="6">
    <source>
        <dbReference type="PROSITE" id="PS50045"/>
    </source>
</evidence>
<evidence type="ECO:0000256" key="1">
    <source>
        <dbReference type="ARBA" id="ARBA00022741"/>
    </source>
</evidence>
<dbReference type="Gene3D" id="1.10.8.60">
    <property type="match status" value="1"/>
</dbReference>
<protein>
    <submittedName>
        <fullName evidence="8">Sigma-54-dependent Fis family transcriptional regulator</fullName>
    </submittedName>
</protein>
<dbReference type="CDD" id="cd00156">
    <property type="entry name" value="REC"/>
    <property type="match status" value="1"/>
</dbReference>
<dbReference type="Gene3D" id="3.40.50.300">
    <property type="entry name" value="P-loop containing nucleotide triphosphate hydrolases"/>
    <property type="match status" value="1"/>
</dbReference>
<dbReference type="InterPro" id="IPR001789">
    <property type="entry name" value="Sig_transdc_resp-reg_receiver"/>
</dbReference>
<keyword evidence="2" id="KW-0067">ATP-binding</keyword>
<dbReference type="SUPFAM" id="SSF52172">
    <property type="entry name" value="CheY-like"/>
    <property type="match status" value="1"/>
</dbReference>
<sequence>MRKILIIDDDIFFLKALKRMLTTLGDYSADISADGSIAFRSQEIREYDLVMLDLNMPKPDGRECLMAVKASAPSVPVIIVTGENSTETAVEYLRMGAYDYLTKPIDRNRLNATLENLFRLKSLEEELDSITRHLLKNELEKPYCFEKILTLDETMKKNFRYTEAIAPTSKPVLICGETGTGKELMAESLHLCSGREGKYVSVDVSGIDDSVFSDTLFGHTKGAFTGADKARSGLIETASGGTIFLDEIGDLQEASQIKLLRLLQTGEYYPLGSDAAKKSSARIVTAMNRTPEALLDKGFRNDLYYRLSTYRIDVPPLRERKKDIPLLARFFYSGAAKELKIPDRPDERALELLLAYRFPGNVRELKSIMEDAALQQKIGRTLFDTITERLNIKEVSGEKKARLKLTDVFGFLPTIKQVTDALVNEALEETKGSQKDAAAIVGLSRQAFNRRLNMQKKE</sequence>
<dbReference type="SMART" id="SM00382">
    <property type="entry name" value="AAA"/>
    <property type="match status" value="1"/>
</dbReference>
<keyword evidence="5" id="KW-0597">Phosphoprotein</keyword>
<dbReference type="RefSeq" id="WP_128465403.1">
    <property type="nucleotide sequence ID" value="NZ_CP035108.1"/>
</dbReference>
<dbReference type="InterPro" id="IPR058031">
    <property type="entry name" value="AAA_lid_NorR"/>
</dbReference>
<dbReference type="GO" id="GO:0005524">
    <property type="term" value="F:ATP binding"/>
    <property type="evidence" value="ECO:0007669"/>
    <property type="project" value="UniProtKB-KW"/>
</dbReference>
<dbReference type="PANTHER" id="PTHR32071:SF13">
    <property type="entry name" value="RESPONSE REGULATOR HSFA"/>
    <property type="match status" value="1"/>
</dbReference>
<name>A0A3R5YXU8_9BACT</name>
<keyword evidence="9" id="KW-1185">Reference proteome</keyword>
<evidence type="ECO:0000259" key="7">
    <source>
        <dbReference type="PROSITE" id="PS50110"/>
    </source>
</evidence>
<evidence type="ECO:0000313" key="9">
    <source>
        <dbReference type="Proteomes" id="UP000287502"/>
    </source>
</evidence>
<dbReference type="KEGG" id="gtl:EP073_01470"/>
<dbReference type="GO" id="GO:0006355">
    <property type="term" value="P:regulation of DNA-templated transcription"/>
    <property type="evidence" value="ECO:0007669"/>
    <property type="project" value="InterPro"/>
</dbReference>
<dbReference type="Gene3D" id="3.40.50.2300">
    <property type="match status" value="1"/>
</dbReference>
<dbReference type="Pfam" id="PF25601">
    <property type="entry name" value="AAA_lid_14"/>
    <property type="match status" value="1"/>
</dbReference>